<dbReference type="Proteomes" id="UP000601223">
    <property type="component" value="Unassembled WGS sequence"/>
</dbReference>
<accession>A0A8J3JER0</accession>
<dbReference type="EMBL" id="BONF01000027">
    <property type="protein sequence ID" value="GIF83136.1"/>
    <property type="molecule type" value="Genomic_DNA"/>
</dbReference>
<gene>
    <name evidence="1" type="ORF">Cba03nite_44850</name>
</gene>
<dbReference type="RefSeq" id="WP_203749520.1">
    <property type="nucleotide sequence ID" value="NZ_BONF01000027.1"/>
</dbReference>
<dbReference type="AlphaFoldDB" id="A0A8J3JER0"/>
<reference evidence="1 2" key="1">
    <citation type="submission" date="2021-01" db="EMBL/GenBank/DDBJ databases">
        <title>Whole genome shotgun sequence of Catellatospora bangladeshensis NBRC 107357.</title>
        <authorList>
            <person name="Komaki H."/>
            <person name="Tamura T."/>
        </authorList>
    </citation>
    <scope>NUCLEOTIDE SEQUENCE [LARGE SCALE GENOMIC DNA]</scope>
    <source>
        <strain evidence="1 2">NBRC 107357</strain>
    </source>
</reference>
<comment type="caution">
    <text evidence="1">The sequence shown here is derived from an EMBL/GenBank/DDBJ whole genome shotgun (WGS) entry which is preliminary data.</text>
</comment>
<keyword evidence="2" id="KW-1185">Reference proteome</keyword>
<evidence type="ECO:0000313" key="2">
    <source>
        <dbReference type="Proteomes" id="UP000601223"/>
    </source>
</evidence>
<sequence length="294" mass="32384">MNRTVIPDLPHVLGSLPGAAVTKHMSRGIQAGQERPPQVILRKASNPLPELEDRWRTEPVRELLDEAMRRFAGGRASADGWLAPRLHATLRMTRAEAADPGLWNFLAMIVAPDYVVWRHKGAEIAPAARFAGPHYKQAFARLWWAAELFRNGADYRPVELACRVQDVLNTTMRLDVIDHRPTALAIVGVLERLLADGSPRPGDHINALSSAVNAAGSTLFYDVMAIDDSADADALLHWISESAGMAPVPWDRLPLGPDDGAVRRGSVESLIPLFEQLLLDAPIRRRDGDVNDDE</sequence>
<organism evidence="1 2">
    <name type="scientific">Catellatospora bangladeshensis</name>
    <dbReference type="NCBI Taxonomy" id="310355"/>
    <lineage>
        <taxon>Bacteria</taxon>
        <taxon>Bacillati</taxon>
        <taxon>Actinomycetota</taxon>
        <taxon>Actinomycetes</taxon>
        <taxon>Micromonosporales</taxon>
        <taxon>Micromonosporaceae</taxon>
        <taxon>Catellatospora</taxon>
    </lineage>
</organism>
<evidence type="ECO:0000313" key="1">
    <source>
        <dbReference type="EMBL" id="GIF83136.1"/>
    </source>
</evidence>
<dbReference type="Pfam" id="PF19866">
    <property type="entry name" value="DUF6339"/>
    <property type="match status" value="1"/>
</dbReference>
<protein>
    <submittedName>
        <fullName evidence="1">Uncharacterized protein</fullName>
    </submittedName>
</protein>
<proteinExistence type="predicted"/>
<dbReference type="InterPro" id="IPR045920">
    <property type="entry name" value="DUF6339"/>
</dbReference>
<name>A0A8J3JER0_9ACTN</name>